<dbReference type="AlphaFoldDB" id="A0A090QMQ3"/>
<protein>
    <submittedName>
        <fullName evidence="1">Uncharacterized protein</fullName>
    </submittedName>
</protein>
<comment type="caution">
    <text evidence="1">The sequence shown here is derived from an EMBL/GenBank/DDBJ whole genome shotgun (WGS) entry which is preliminary data.</text>
</comment>
<dbReference type="RefSeq" id="WP_042278315.1">
    <property type="nucleotide sequence ID" value="NZ_BBML01000003.1"/>
</dbReference>
<keyword evidence="2" id="KW-1185">Reference proteome</keyword>
<accession>A0A090QMQ3</accession>
<dbReference type="Proteomes" id="UP000029221">
    <property type="component" value="Unassembled WGS sequence"/>
</dbReference>
<evidence type="ECO:0000313" key="2">
    <source>
        <dbReference type="Proteomes" id="UP000029221"/>
    </source>
</evidence>
<evidence type="ECO:0000313" key="1">
    <source>
        <dbReference type="EMBL" id="GAK96816.1"/>
    </source>
</evidence>
<organism evidence="1 2">
    <name type="scientific">Nonlabens tegetincola</name>
    <dbReference type="NCBI Taxonomy" id="323273"/>
    <lineage>
        <taxon>Bacteria</taxon>
        <taxon>Pseudomonadati</taxon>
        <taxon>Bacteroidota</taxon>
        <taxon>Flavobacteriia</taxon>
        <taxon>Flavobacteriales</taxon>
        <taxon>Flavobacteriaceae</taxon>
        <taxon>Nonlabens</taxon>
    </lineage>
</organism>
<name>A0A090QMQ3_9FLAO</name>
<dbReference type="eggNOG" id="ENOG502Z9C5">
    <property type="taxonomic scope" value="Bacteria"/>
</dbReference>
<sequence>MNESLFDVDSHKFLEHNTGVNHYQIVGRDATGSKGSASTEDYSQWSEQPLSLGNYKVIPFGSSNDLPKQIQDTVFPNHLAPGVQDRKVELLMGQGPYLYVEVQDGKNYTRQASKDSQPSSYLYKNNYEDLLECRATDFYYSNIMYAKITRANGIRMGINTQLPLPLIEHVSSGDCRLAYSVTDKRKSPTHVIVGNWNKGGNNLDDFEIYPIWDKENPTKHAHSIHVSIRKSYGVPFYSIPNIFGALKWISRSTATPRILEAFTDNSLSVKWHIESPAQYWNDIETQLKKKHGAAYSDKLLQKEQDRIFQELTDVLSGMNNAGKWWHNQYVTKLIGSQAKEQGWRITAIDQKIGDYVKSYLEIGQHADFQTLAALGLHSALANVGVDGKSDSGSEQFYAYKIHKLTSIPLAERKVCQVFNDVLKVNFPKTEYKVGFLHVDVEREQDVTSSRRIANQNPTA</sequence>
<dbReference type="EMBL" id="BBML01000003">
    <property type="protein sequence ID" value="GAK96816.1"/>
    <property type="molecule type" value="Genomic_DNA"/>
</dbReference>
<reference evidence="1" key="1">
    <citation type="journal article" date="2014" name="Genome Announc.">
        <title>Draft Genome Sequences of Marine Flavobacterium Nonlabens Strains NR17, NR24, NR27, NR32, NR33, and Ara13.</title>
        <authorList>
            <person name="Nakanishi M."/>
            <person name="Meirelles P."/>
            <person name="Suzuki R."/>
            <person name="Takatani N."/>
            <person name="Mino S."/>
            <person name="Suda W."/>
            <person name="Oshima K."/>
            <person name="Hattori M."/>
            <person name="Ohkuma M."/>
            <person name="Hosokawa M."/>
            <person name="Miyashita K."/>
            <person name="Thompson F.L."/>
            <person name="Niwa A."/>
            <person name="Sawabe T."/>
            <person name="Sawabe T."/>
        </authorList>
    </citation>
    <scope>NUCLEOTIDE SEQUENCE [LARGE SCALE GENOMIC DNA]</scope>
    <source>
        <strain evidence="1">JCM 19294</strain>
    </source>
</reference>
<proteinExistence type="predicted"/>
<gene>
    <name evidence="1" type="ORF">JCM19294_1125</name>
</gene>